<dbReference type="AlphaFoldDB" id="A0A6A6FWG1"/>
<dbReference type="Pfam" id="PF05368">
    <property type="entry name" value="NmrA"/>
    <property type="match status" value="1"/>
</dbReference>
<evidence type="ECO:0000256" key="2">
    <source>
        <dbReference type="ARBA" id="ARBA00023002"/>
    </source>
</evidence>
<dbReference type="InterPro" id="IPR051609">
    <property type="entry name" value="NmrA/Isoflavone_reductase-like"/>
</dbReference>
<dbReference type="SUPFAM" id="SSF51735">
    <property type="entry name" value="NAD(P)-binding Rossmann-fold domains"/>
    <property type="match status" value="1"/>
</dbReference>
<protein>
    <recommendedName>
        <fullName evidence="3">NmrA-like domain-containing protein</fullName>
    </recommendedName>
</protein>
<reference evidence="4" key="1">
    <citation type="journal article" date="2020" name="Stud. Mycol.">
        <title>101 Dothideomycetes genomes: a test case for predicting lifestyles and emergence of pathogens.</title>
        <authorList>
            <person name="Haridas S."/>
            <person name="Albert R."/>
            <person name="Binder M."/>
            <person name="Bloem J."/>
            <person name="Labutti K."/>
            <person name="Salamov A."/>
            <person name="Andreopoulos B."/>
            <person name="Baker S."/>
            <person name="Barry K."/>
            <person name="Bills G."/>
            <person name="Bluhm B."/>
            <person name="Cannon C."/>
            <person name="Castanera R."/>
            <person name="Culley D."/>
            <person name="Daum C."/>
            <person name="Ezra D."/>
            <person name="Gonzalez J."/>
            <person name="Henrissat B."/>
            <person name="Kuo A."/>
            <person name="Liang C."/>
            <person name="Lipzen A."/>
            <person name="Lutzoni F."/>
            <person name="Magnuson J."/>
            <person name="Mondo S."/>
            <person name="Nolan M."/>
            <person name="Ohm R."/>
            <person name="Pangilinan J."/>
            <person name="Park H.-J."/>
            <person name="Ramirez L."/>
            <person name="Alfaro M."/>
            <person name="Sun H."/>
            <person name="Tritt A."/>
            <person name="Yoshinaga Y."/>
            <person name="Zwiers L.-H."/>
            <person name="Turgeon B."/>
            <person name="Goodwin S."/>
            <person name="Spatafora J."/>
            <person name="Crous P."/>
            <person name="Grigoriev I."/>
        </authorList>
    </citation>
    <scope>NUCLEOTIDE SEQUENCE</scope>
    <source>
        <strain evidence="4">SCOH1-5</strain>
    </source>
</reference>
<dbReference type="GO" id="GO:0016491">
    <property type="term" value="F:oxidoreductase activity"/>
    <property type="evidence" value="ECO:0007669"/>
    <property type="project" value="UniProtKB-KW"/>
</dbReference>
<dbReference type="InterPro" id="IPR036291">
    <property type="entry name" value="NAD(P)-bd_dom_sf"/>
</dbReference>
<evidence type="ECO:0000313" key="5">
    <source>
        <dbReference type="Proteomes" id="UP000799539"/>
    </source>
</evidence>
<dbReference type="EMBL" id="ML992662">
    <property type="protein sequence ID" value="KAF2217825.1"/>
    <property type="molecule type" value="Genomic_DNA"/>
</dbReference>
<feature type="domain" description="NmrA-like" evidence="3">
    <location>
        <begin position="5"/>
        <end position="241"/>
    </location>
</feature>
<sequence>MTQGKPTIAVFGATGYLGEHIAAALLDPGIRPKFRNVVLLSRRATKLHKWQKHNVVIRQCSERSLAASLADINIVVDAVGASGAEFSRRLIAAMAQAKIRIYFPPEFDVDHNLHDFRFAEWDWKKSNVALARELLPSTKVCQIFASLLLEHAFGPWLGFCSKRQIYACVGSKDVAISFTSARDLARTIVQLSLTEPPRIPDQVHIGGTTTTFSDAAAIMSRESGNPIRVVELPLAAFKASVLTAAGSKRTEYLRCVMAEGKADHGRYGIWSQNELVNPGGRRWEWTTVEALAKQTGGRPWSDADWPDI</sequence>
<organism evidence="4 5">
    <name type="scientific">Cercospora zeae-maydis SCOH1-5</name>
    <dbReference type="NCBI Taxonomy" id="717836"/>
    <lineage>
        <taxon>Eukaryota</taxon>
        <taxon>Fungi</taxon>
        <taxon>Dikarya</taxon>
        <taxon>Ascomycota</taxon>
        <taxon>Pezizomycotina</taxon>
        <taxon>Dothideomycetes</taxon>
        <taxon>Dothideomycetidae</taxon>
        <taxon>Mycosphaerellales</taxon>
        <taxon>Mycosphaerellaceae</taxon>
        <taxon>Cercospora</taxon>
    </lineage>
</organism>
<gene>
    <name evidence="4" type="ORF">CERZMDRAFT_92468</name>
</gene>
<name>A0A6A6FWG1_9PEZI</name>
<dbReference type="OrthoDB" id="9974981at2759"/>
<proteinExistence type="predicted"/>
<dbReference type="InterPro" id="IPR008030">
    <property type="entry name" value="NmrA-like"/>
</dbReference>
<evidence type="ECO:0000313" key="4">
    <source>
        <dbReference type="EMBL" id="KAF2217825.1"/>
    </source>
</evidence>
<keyword evidence="5" id="KW-1185">Reference proteome</keyword>
<dbReference type="Gene3D" id="3.40.50.720">
    <property type="entry name" value="NAD(P)-binding Rossmann-like Domain"/>
    <property type="match status" value="1"/>
</dbReference>
<dbReference type="Proteomes" id="UP000799539">
    <property type="component" value="Unassembled WGS sequence"/>
</dbReference>
<evidence type="ECO:0000259" key="3">
    <source>
        <dbReference type="Pfam" id="PF05368"/>
    </source>
</evidence>
<evidence type="ECO:0000256" key="1">
    <source>
        <dbReference type="ARBA" id="ARBA00022857"/>
    </source>
</evidence>
<dbReference type="PANTHER" id="PTHR47706:SF9">
    <property type="entry name" value="NMRA-LIKE DOMAIN-CONTAINING PROTEIN-RELATED"/>
    <property type="match status" value="1"/>
</dbReference>
<accession>A0A6A6FWG1</accession>
<keyword evidence="2" id="KW-0560">Oxidoreductase</keyword>
<dbReference type="PANTHER" id="PTHR47706">
    <property type="entry name" value="NMRA-LIKE FAMILY PROTEIN"/>
    <property type="match status" value="1"/>
</dbReference>
<keyword evidence="1" id="KW-0521">NADP</keyword>